<reference evidence="2 3" key="1">
    <citation type="submission" date="2016-10" db="EMBL/GenBank/DDBJ databases">
        <authorList>
            <person name="de Groot N.N."/>
        </authorList>
    </citation>
    <scope>NUCLEOTIDE SEQUENCE [LARGE SCALE GENOMIC DNA]</scope>
    <source>
        <strain evidence="2 3">DSM 22012</strain>
    </source>
</reference>
<dbReference type="NCBIfam" id="TIGR03750">
    <property type="entry name" value="conj_TIGR03750"/>
    <property type="match status" value="1"/>
</dbReference>
<keyword evidence="1" id="KW-0812">Transmembrane</keyword>
<name>A0A1H6DUW0_9GAMM</name>
<accession>A0A1H6DUW0</accession>
<dbReference type="Proteomes" id="UP000236745">
    <property type="component" value="Unassembled WGS sequence"/>
</dbReference>
<evidence type="ECO:0000313" key="3">
    <source>
        <dbReference type="Proteomes" id="UP000236745"/>
    </source>
</evidence>
<gene>
    <name evidence="2" type="ORF">SAMN05444390_11128</name>
</gene>
<proteinExistence type="predicted"/>
<dbReference type="EMBL" id="FNVQ01000011">
    <property type="protein sequence ID" value="SEG89172.1"/>
    <property type="molecule type" value="Genomic_DNA"/>
</dbReference>
<evidence type="ECO:0000313" key="2">
    <source>
        <dbReference type="EMBL" id="SEG89172.1"/>
    </source>
</evidence>
<keyword evidence="1" id="KW-1133">Transmembrane helix</keyword>
<dbReference type="OrthoDB" id="8907898at2"/>
<dbReference type="InterPro" id="IPR021877">
    <property type="entry name" value="DUF3487"/>
</dbReference>
<sequence>MAELEGMSDGEIDYIPDRLIADPVVFRGMTDGEVVFIVVVGLVFWIPVCVLILMVFGIGIFGVAAGAGMTIVTLILAGKELTRIKRKQPDGLHIVYFKRLLQRKGLARFGFIDESASWDIRRSSPVERVNVVTDEEEED</sequence>
<feature type="transmembrane region" description="Helical" evidence="1">
    <location>
        <begin position="60"/>
        <end position="78"/>
    </location>
</feature>
<evidence type="ECO:0000256" key="1">
    <source>
        <dbReference type="SAM" id="Phobius"/>
    </source>
</evidence>
<feature type="transmembrane region" description="Helical" evidence="1">
    <location>
        <begin position="34"/>
        <end position="54"/>
    </location>
</feature>
<keyword evidence="3" id="KW-1185">Reference proteome</keyword>
<organism evidence="2 3">
    <name type="scientific">Marinobacterium lutimaris</name>
    <dbReference type="NCBI Taxonomy" id="568106"/>
    <lineage>
        <taxon>Bacteria</taxon>
        <taxon>Pseudomonadati</taxon>
        <taxon>Pseudomonadota</taxon>
        <taxon>Gammaproteobacteria</taxon>
        <taxon>Oceanospirillales</taxon>
        <taxon>Oceanospirillaceae</taxon>
        <taxon>Marinobacterium</taxon>
    </lineage>
</organism>
<keyword evidence="1" id="KW-0472">Membrane</keyword>
<dbReference type="Pfam" id="PF11990">
    <property type="entry name" value="DUF3487"/>
    <property type="match status" value="1"/>
</dbReference>
<protein>
    <submittedName>
        <fullName evidence="2">Conjugative transfer region protein, TIGR03750 family</fullName>
    </submittedName>
</protein>
<dbReference type="RefSeq" id="WP_104005975.1">
    <property type="nucleotide sequence ID" value="NZ_FNVQ01000011.1"/>
</dbReference>
<dbReference type="AlphaFoldDB" id="A0A1H6DUW0"/>